<sequence>MVVATFYFGRCGHIVCSVSDGSGAVMSWLGWVVVAVGIGIMVFTAVMFIALAKTFKQSDKRAELFRDKQ</sequence>
<evidence type="ECO:0000313" key="2">
    <source>
        <dbReference type="EMBL" id="BBI32337.1"/>
    </source>
</evidence>
<feature type="transmembrane region" description="Helical" evidence="1">
    <location>
        <begin position="28"/>
        <end position="51"/>
    </location>
</feature>
<evidence type="ECO:0000313" key="3">
    <source>
        <dbReference type="Proteomes" id="UP000289856"/>
    </source>
</evidence>
<accession>A0A3T1D2J5</accession>
<organism evidence="2 3">
    <name type="scientific">Cohnella abietis</name>
    <dbReference type="NCBI Taxonomy" id="2507935"/>
    <lineage>
        <taxon>Bacteria</taxon>
        <taxon>Bacillati</taxon>
        <taxon>Bacillota</taxon>
        <taxon>Bacilli</taxon>
        <taxon>Bacillales</taxon>
        <taxon>Paenibacillaceae</taxon>
        <taxon>Cohnella</taxon>
    </lineage>
</organism>
<dbReference type="KEGG" id="cohn:KCTCHS21_17360"/>
<dbReference type="Proteomes" id="UP000289856">
    <property type="component" value="Chromosome"/>
</dbReference>
<keyword evidence="1" id="KW-0472">Membrane</keyword>
<protein>
    <submittedName>
        <fullName evidence="2">Uncharacterized protein</fullName>
    </submittedName>
</protein>
<gene>
    <name evidence="2" type="ORF">KCTCHS21_17360</name>
</gene>
<proteinExistence type="predicted"/>
<evidence type="ECO:0000256" key="1">
    <source>
        <dbReference type="SAM" id="Phobius"/>
    </source>
</evidence>
<keyword evidence="1" id="KW-0812">Transmembrane</keyword>
<keyword evidence="1" id="KW-1133">Transmembrane helix</keyword>
<name>A0A3T1D2J5_9BACL</name>
<reference evidence="2 3" key="1">
    <citation type="submission" date="2019-01" db="EMBL/GenBank/DDBJ databases">
        <title>Complete genome sequence of Cohnella hallensis HS21 isolated from Korean fir (Abies koreana) rhizospheric soil.</title>
        <authorList>
            <person name="Jiang L."/>
            <person name="Kang S.W."/>
            <person name="Kim S."/>
            <person name="Jung J."/>
            <person name="Kim C.Y."/>
            <person name="Kim D.H."/>
            <person name="Kim S.W."/>
            <person name="Lee J."/>
        </authorList>
    </citation>
    <scope>NUCLEOTIDE SEQUENCE [LARGE SCALE GENOMIC DNA]</scope>
    <source>
        <strain evidence="2 3">HS21</strain>
    </source>
</reference>
<dbReference type="EMBL" id="AP019400">
    <property type="protein sequence ID" value="BBI32337.1"/>
    <property type="molecule type" value="Genomic_DNA"/>
</dbReference>
<dbReference type="AlphaFoldDB" id="A0A3T1D2J5"/>
<keyword evidence="3" id="KW-1185">Reference proteome</keyword>